<proteinExistence type="predicted"/>
<evidence type="ECO:0000313" key="1">
    <source>
        <dbReference type="EMBL" id="CAY78533.1"/>
    </source>
</evidence>
<sequence>MSLYQSIVFIARNVNSITRILHDHPTNSSLITQTYFITPNHFRKNISFHLFHDFKYCSADTRHYSQLIIFPVKENSRPTQVSRPLGGRPHESVFLPKFTRTQNSYCLTRLDRMGFPPPRKASTIMHFFQDDRTVMCSPKDGIPVSSFHIMICFLERRKGN</sequence>
<dbReference type="HOGENOM" id="CLU_1653522_0_0_1"/>
<gene>
    <name evidence="1" type="ORF">EC1118_1D0_2663g</name>
</gene>
<reference evidence="1 2" key="1">
    <citation type="journal article" date="2009" name="Proc. Natl. Acad. Sci. U.S.A.">
        <title>Eukaryote-to-eukaryote gene transfer events revealed by the genome sequence of the wine yeast Saccharomyces cerevisiae EC1118.</title>
        <authorList>
            <person name="Novo M."/>
            <person name="Bigey F."/>
            <person name="Beyne E."/>
            <person name="Galeote V."/>
            <person name="Gavory F."/>
            <person name="Mallet S."/>
            <person name="Cambot B."/>
            <person name="Legras J.L."/>
            <person name="Wincker P."/>
            <person name="Casaregola S."/>
            <person name="Dequin S."/>
        </authorList>
    </citation>
    <scope>NUCLEOTIDE SEQUENCE [LARGE SCALE GENOMIC DNA]</scope>
    <source>
        <strain evidence="2">Lalvin EC1118 / Prise de mousse</strain>
    </source>
</reference>
<dbReference type="Proteomes" id="UP000000286">
    <property type="component" value="Chromosome IV"/>
</dbReference>
<name>C8Z4U4_YEAS8</name>
<protein>
    <submittedName>
        <fullName evidence="1">Fyv1p</fullName>
    </submittedName>
</protein>
<dbReference type="AlphaFoldDB" id="C8Z4U4"/>
<evidence type="ECO:0000313" key="2">
    <source>
        <dbReference type="Proteomes" id="UP000000286"/>
    </source>
</evidence>
<dbReference type="EMBL" id="FN393063">
    <property type="protein sequence ID" value="CAY78533.1"/>
    <property type="molecule type" value="Genomic_DNA"/>
</dbReference>
<accession>C8Z4U4</accession>
<organism evidence="1 2">
    <name type="scientific">Saccharomyces cerevisiae (strain Lalvin EC1118 / Prise de mousse)</name>
    <name type="common">Baker's yeast</name>
    <dbReference type="NCBI Taxonomy" id="643680"/>
    <lineage>
        <taxon>Eukaryota</taxon>
        <taxon>Fungi</taxon>
        <taxon>Dikarya</taxon>
        <taxon>Ascomycota</taxon>
        <taxon>Saccharomycotina</taxon>
        <taxon>Saccharomycetes</taxon>
        <taxon>Saccharomycetales</taxon>
        <taxon>Saccharomycetaceae</taxon>
        <taxon>Saccharomyces</taxon>
    </lineage>
</organism>